<name>A0AAD9G161_9STRA</name>
<dbReference type="PANTHER" id="PTHR46586:SF3">
    <property type="entry name" value="ANKYRIN REPEAT-CONTAINING PROTEIN"/>
    <property type="match status" value="1"/>
</dbReference>
<comment type="caution">
    <text evidence="1">The sequence shown here is derived from an EMBL/GenBank/DDBJ whole genome shotgun (WGS) entry which is preliminary data.</text>
</comment>
<keyword evidence="2" id="KW-1185">Reference proteome</keyword>
<protein>
    <submittedName>
        <fullName evidence="1">Ankyrin repeat protein</fullName>
    </submittedName>
</protein>
<reference evidence="1" key="1">
    <citation type="submission" date="2023-08" db="EMBL/GenBank/DDBJ databases">
        <title>Reference Genome Resource for the Citrus Pathogen Phytophthora citrophthora.</title>
        <authorList>
            <person name="Moller H."/>
            <person name="Coetzee B."/>
            <person name="Rose L.J."/>
            <person name="Van Niekerk J.M."/>
        </authorList>
    </citation>
    <scope>NUCLEOTIDE SEQUENCE</scope>
    <source>
        <strain evidence="1">STE-U-9442</strain>
    </source>
</reference>
<dbReference type="Gene3D" id="1.25.40.20">
    <property type="entry name" value="Ankyrin repeat-containing domain"/>
    <property type="match status" value="3"/>
</dbReference>
<accession>A0AAD9G161</accession>
<sequence length="499" mass="56575">MQFVARGGNMKILECFFQHFEGCGVTTDIADLAARNGHLEVLIYLQEHTTVVHENFPENWIGPSHFACWGGRGILWACEQGHGHVAQWLVENWPHALSLEETETIIRSALTGGLMDLAQSLLPADRHIADYVTEFSHPLAFEMAVTSGRLNLNRHPNDVIVVVYNFAKAGRLDLIKRVCKNLPRDDENLREILAIDEGDSYEWRLVIKEAIKRDDMHMVDWLVKHPIGQASLIAAKATKTSLEFAIATTDTAMLQYLHDGDLLLAGDYMGGLVHAVQNGQLDTVQWFLLHAANLSNVEQYNLMDEAAKCGHLDILQFFHGSTSPIEEDILRQIRLKGCSTGAMDDAATNGHLEMVQWLHANRSEGCTTKAMDGAAKGGHLEIVKWLYRNRSEGCTFEAVELAIIHGQLQVACWLRTHGHGQLQVDHWRHVYLLQHCDAMQFCPERELEILLFLHVNYPHVLTTSLYMCIMLRMRVPKPIRGLYAWDWMEAHEGQLQNWL</sequence>
<dbReference type="InterPro" id="IPR052050">
    <property type="entry name" value="SecEffector_AnkRepeat"/>
</dbReference>
<dbReference type="AlphaFoldDB" id="A0AAD9G161"/>
<evidence type="ECO:0000313" key="1">
    <source>
        <dbReference type="EMBL" id="KAK1930017.1"/>
    </source>
</evidence>
<gene>
    <name evidence="1" type="ORF">P3T76_014514</name>
</gene>
<dbReference type="EMBL" id="JASMQC010000042">
    <property type="protein sequence ID" value="KAK1930017.1"/>
    <property type="molecule type" value="Genomic_DNA"/>
</dbReference>
<dbReference type="InterPro" id="IPR002110">
    <property type="entry name" value="Ankyrin_rpt"/>
</dbReference>
<dbReference type="Proteomes" id="UP001259832">
    <property type="component" value="Unassembled WGS sequence"/>
</dbReference>
<evidence type="ECO:0000313" key="2">
    <source>
        <dbReference type="Proteomes" id="UP001259832"/>
    </source>
</evidence>
<dbReference type="PANTHER" id="PTHR46586">
    <property type="entry name" value="ANKYRIN REPEAT-CONTAINING PROTEIN"/>
    <property type="match status" value="1"/>
</dbReference>
<dbReference type="SUPFAM" id="SSF48403">
    <property type="entry name" value="Ankyrin repeat"/>
    <property type="match status" value="1"/>
</dbReference>
<dbReference type="InterPro" id="IPR036770">
    <property type="entry name" value="Ankyrin_rpt-contain_sf"/>
</dbReference>
<organism evidence="1 2">
    <name type="scientific">Phytophthora citrophthora</name>
    <dbReference type="NCBI Taxonomy" id="4793"/>
    <lineage>
        <taxon>Eukaryota</taxon>
        <taxon>Sar</taxon>
        <taxon>Stramenopiles</taxon>
        <taxon>Oomycota</taxon>
        <taxon>Peronosporomycetes</taxon>
        <taxon>Peronosporales</taxon>
        <taxon>Peronosporaceae</taxon>
        <taxon>Phytophthora</taxon>
    </lineage>
</organism>
<proteinExistence type="predicted"/>
<dbReference type="Pfam" id="PF13637">
    <property type="entry name" value="Ank_4"/>
    <property type="match status" value="1"/>
</dbReference>